<evidence type="ECO:0008006" key="3">
    <source>
        <dbReference type="Google" id="ProtNLM"/>
    </source>
</evidence>
<evidence type="ECO:0000313" key="1">
    <source>
        <dbReference type="EMBL" id="MDH6504316.1"/>
    </source>
</evidence>
<organism evidence="1 2">
    <name type="scientific">Polynucleobacter sphagniphilus</name>
    <dbReference type="NCBI Taxonomy" id="1743169"/>
    <lineage>
        <taxon>Bacteria</taxon>
        <taxon>Pseudomonadati</taxon>
        <taxon>Pseudomonadota</taxon>
        <taxon>Betaproteobacteria</taxon>
        <taxon>Burkholderiales</taxon>
        <taxon>Burkholderiaceae</taxon>
        <taxon>Polynucleobacter</taxon>
    </lineage>
</organism>
<evidence type="ECO:0000313" key="2">
    <source>
        <dbReference type="Proteomes" id="UP001161160"/>
    </source>
</evidence>
<keyword evidence="2" id="KW-1185">Reference proteome</keyword>
<gene>
    <name evidence="1" type="ORF">M2127_001632</name>
</gene>
<comment type="caution">
    <text evidence="1">The sequence shown here is derived from an EMBL/GenBank/DDBJ whole genome shotgun (WGS) entry which is preliminary data.</text>
</comment>
<dbReference type="Gene3D" id="1.10.10.1130">
    <property type="entry name" value="Uncharacterised protein PF10982, DUF2789"/>
    <property type="match status" value="1"/>
</dbReference>
<dbReference type="Pfam" id="PF10982">
    <property type="entry name" value="DUF2789"/>
    <property type="match status" value="1"/>
</dbReference>
<dbReference type="EMBL" id="JARXYA010000007">
    <property type="protein sequence ID" value="MDH6504316.1"/>
    <property type="molecule type" value="Genomic_DNA"/>
</dbReference>
<protein>
    <recommendedName>
        <fullName evidence="3">DUF2789 domain-containing protein</fullName>
    </recommendedName>
</protein>
<dbReference type="InterPro" id="IPR038086">
    <property type="entry name" value="DUF2789_sf"/>
</dbReference>
<reference evidence="1" key="1">
    <citation type="submission" date="2023-04" db="EMBL/GenBank/DDBJ databases">
        <title>Genome Encyclopedia of Bacteria and Archaea VI: Functional Genomics of Type Strains.</title>
        <authorList>
            <person name="Whitman W."/>
        </authorList>
    </citation>
    <scope>NUCLEOTIDE SEQUENCE</scope>
    <source>
        <strain evidence="1">Enz.4-51</strain>
    </source>
</reference>
<dbReference type="Proteomes" id="UP001161160">
    <property type="component" value="Unassembled WGS sequence"/>
</dbReference>
<proteinExistence type="predicted"/>
<dbReference type="RefSeq" id="WP_277541505.1">
    <property type="nucleotide sequence ID" value="NZ_JAQFIK010000002.1"/>
</dbReference>
<dbReference type="AlphaFoldDB" id="A0AA43M8U9"/>
<accession>A0AA43M8U9</accession>
<name>A0AA43M8U9_9BURK</name>
<dbReference type="InterPro" id="IPR021250">
    <property type="entry name" value="DUF2789"/>
</dbReference>
<sequence length="77" mass="9067">MEKSFHRFTELFKQLGLASDPQEIEAFILQHAPLHESIPLYDAPFWSPSQARFLREEVLLDADWAEIVDQLNKDLRQ</sequence>